<dbReference type="SMART" id="SM00827">
    <property type="entry name" value="PKS_AT"/>
    <property type="match status" value="1"/>
</dbReference>
<dbReference type="InterPro" id="IPR014030">
    <property type="entry name" value="Ketoacyl_synth_N"/>
</dbReference>
<evidence type="ECO:0000259" key="8">
    <source>
        <dbReference type="PROSITE" id="PS52004"/>
    </source>
</evidence>
<dbReference type="InterPro" id="IPR014043">
    <property type="entry name" value="Acyl_transferase_dom"/>
</dbReference>
<dbReference type="InterPro" id="IPR050091">
    <property type="entry name" value="PKS_NRPS_Biosynth_Enz"/>
</dbReference>
<dbReference type="PANTHER" id="PTHR43775:SF37">
    <property type="entry name" value="SI:DKEY-61P9.11"/>
    <property type="match status" value="1"/>
</dbReference>
<dbReference type="Gene3D" id="3.40.47.10">
    <property type="match status" value="1"/>
</dbReference>
<evidence type="ECO:0000256" key="1">
    <source>
        <dbReference type="ARBA" id="ARBA00005194"/>
    </source>
</evidence>
<dbReference type="InterPro" id="IPR032821">
    <property type="entry name" value="PKS_assoc"/>
</dbReference>
<dbReference type="InterPro" id="IPR036736">
    <property type="entry name" value="ACP-like_sf"/>
</dbReference>
<dbReference type="InterPro" id="IPR020841">
    <property type="entry name" value="PKS_Beta-ketoAc_synthase_dom"/>
</dbReference>
<dbReference type="PROSITE" id="PS52004">
    <property type="entry name" value="KS3_2"/>
    <property type="match status" value="1"/>
</dbReference>
<dbReference type="Pfam" id="PF00698">
    <property type="entry name" value="Acyl_transf_1"/>
    <property type="match status" value="1"/>
</dbReference>
<dbReference type="SUPFAM" id="SSF52151">
    <property type="entry name" value="FabD/lysophospholipase-like"/>
    <property type="match status" value="1"/>
</dbReference>
<dbReference type="CDD" id="cd00833">
    <property type="entry name" value="PKS"/>
    <property type="match status" value="1"/>
</dbReference>
<dbReference type="SUPFAM" id="SSF55048">
    <property type="entry name" value="Probable ACP-binding domain of malonyl-CoA ACP transacylase"/>
    <property type="match status" value="1"/>
</dbReference>
<dbReference type="Pfam" id="PF14765">
    <property type="entry name" value="PS-DH"/>
    <property type="match status" value="1"/>
</dbReference>
<dbReference type="GO" id="GO:0004312">
    <property type="term" value="F:fatty acid synthase activity"/>
    <property type="evidence" value="ECO:0007669"/>
    <property type="project" value="TreeGrafter"/>
</dbReference>
<dbReference type="InterPro" id="IPR020807">
    <property type="entry name" value="PKS_DH"/>
</dbReference>
<dbReference type="InterPro" id="IPR057326">
    <property type="entry name" value="KR_dom"/>
</dbReference>
<dbReference type="EMBL" id="BMLT01000004">
    <property type="protein sequence ID" value="GGO80882.1"/>
    <property type="molecule type" value="Genomic_DNA"/>
</dbReference>
<dbReference type="PROSITE" id="PS52019">
    <property type="entry name" value="PKS_MFAS_DH"/>
    <property type="match status" value="1"/>
</dbReference>
<evidence type="ECO:0000259" key="9">
    <source>
        <dbReference type="PROSITE" id="PS52019"/>
    </source>
</evidence>
<dbReference type="InterPro" id="IPR009081">
    <property type="entry name" value="PP-bd_ACP"/>
</dbReference>
<keyword evidence="11" id="KW-1185">Reference proteome</keyword>
<keyword evidence="5" id="KW-0808">Transferase</keyword>
<dbReference type="InterPro" id="IPR014031">
    <property type="entry name" value="Ketoacyl_synth_C"/>
</dbReference>
<dbReference type="GO" id="GO:0031177">
    <property type="term" value="F:phosphopantetheine binding"/>
    <property type="evidence" value="ECO:0007669"/>
    <property type="project" value="InterPro"/>
</dbReference>
<feature type="domain" description="Ketosynthase family 3 (KS3)" evidence="8">
    <location>
        <begin position="1"/>
        <end position="384"/>
    </location>
</feature>
<dbReference type="GO" id="GO:0006633">
    <property type="term" value="P:fatty acid biosynthetic process"/>
    <property type="evidence" value="ECO:0007669"/>
    <property type="project" value="InterPro"/>
</dbReference>
<dbReference type="InterPro" id="IPR016035">
    <property type="entry name" value="Acyl_Trfase/lysoPLipase"/>
</dbReference>
<dbReference type="InterPro" id="IPR049552">
    <property type="entry name" value="PKS_DH_N"/>
</dbReference>
<evidence type="ECO:0000256" key="4">
    <source>
        <dbReference type="ARBA" id="ARBA00022553"/>
    </source>
</evidence>
<dbReference type="Gene3D" id="3.40.50.720">
    <property type="entry name" value="NAD(P)-binding Rossmann-like Domain"/>
    <property type="match status" value="2"/>
</dbReference>
<dbReference type="InterPro" id="IPR001227">
    <property type="entry name" value="Ac_transferase_dom_sf"/>
</dbReference>
<feature type="domain" description="PKS/mFAS DH" evidence="9">
    <location>
        <begin position="840"/>
        <end position="1127"/>
    </location>
</feature>
<evidence type="ECO:0000256" key="3">
    <source>
        <dbReference type="ARBA" id="ARBA00022450"/>
    </source>
</evidence>
<dbReference type="Pfam" id="PF00109">
    <property type="entry name" value="ketoacyl-synt"/>
    <property type="match status" value="1"/>
</dbReference>
<evidence type="ECO:0000259" key="7">
    <source>
        <dbReference type="PROSITE" id="PS50075"/>
    </source>
</evidence>
<dbReference type="InterPro" id="IPR049900">
    <property type="entry name" value="PKS_mFAS_DH"/>
</dbReference>
<feature type="region of interest" description="N-terminal hotdog fold" evidence="6">
    <location>
        <begin position="840"/>
        <end position="970"/>
    </location>
</feature>
<organism evidence="10 11">
    <name type="scientific">Marinobacterium nitratireducens</name>
    <dbReference type="NCBI Taxonomy" id="518897"/>
    <lineage>
        <taxon>Bacteria</taxon>
        <taxon>Pseudomonadati</taxon>
        <taxon>Pseudomonadota</taxon>
        <taxon>Gammaproteobacteria</taxon>
        <taxon>Oceanospirillales</taxon>
        <taxon>Oceanospirillaceae</taxon>
        <taxon>Marinobacterium</taxon>
    </lineage>
</organism>
<dbReference type="SUPFAM" id="SSF51735">
    <property type="entry name" value="NAD(P)-binding Rossmann-fold domains"/>
    <property type="match status" value="2"/>
</dbReference>
<dbReference type="SMART" id="SM00825">
    <property type="entry name" value="PKS_KS"/>
    <property type="match status" value="1"/>
</dbReference>
<dbReference type="InterPro" id="IPR020806">
    <property type="entry name" value="PKS_PP-bd"/>
</dbReference>
<dbReference type="CDD" id="cd08952">
    <property type="entry name" value="KR_1_SDR_x"/>
    <property type="match status" value="1"/>
</dbReference>
<dbReference type="PROSITE" id="PS00606">
    <property type="entry name" value="KS3_1"/>
    <property type="match status" value="1"/>
</dbReference>
<dbReference type="Gene3D" id="1.10.1200.10">
    <property type="entry name" value="ACP-like"/>
    <property type="match status" value="1"/>
</dbReference>
<dbReference type="PROSITE" id="PS50075">
    <property type="entry name" value="CARRIER"/>
    <property type="match status" value="1"/>
</dbReference>
<dbReference type="Gene3D" id="3.10.129.110">
    <property type="entry name" value="Polyketide synthase dehydratase"/>
    <property type="match status" value="1"/>
</dbReference>
<evidence type="ECO:0000256" key="2">
    <source>
        <dbReference type="ARBA" id="ARBA00006484"/>
    </source>
</evidence>
<evidence type="ECO:0000313" key="11">
    <source>
        <dbReference type="Proteomes" id="UP000599578"/>
    </source>
</evidence>
<dbReference type="SMART" id="SM00823">
    <property type="entry name" value="PKS_PP"/>
    <property type="match status" value="1"/>
</dbReference>
<dbReference type="SMART" id="SM00822">
    <property type="entry name" value="PKS_KR"/>
    <property type="match status" value="1"/>
</dbReference>
<name>A0A917ZFJ0_9GAMM</name>
<evidence type="ECO:0000256" key="6">
    <source>
        <dbReference type="PROSITE-ProRule" id="PRU01363"/>
    </source>
</evidence>
<dbReference type="InterPro" id="IPR042104">
    <property type="entry name" value="PKS_dehydratase_sf"/>
</dbReference>
<dbReference type="Gene3D" id="3.30.70.3290">
    <property type="match status" value="1"/>
</dbReference>
<keyword evidence="3" id="KW-0596">Phosphopantetheine</keyword>
<gene>
    <name evidence="10" type="ORF">GCM10011348_18600</name>
</gene>
<feature type="domain" description="Carrier" evidence="7">
    <location>
        <begin position="1911"/>
        <end position="1985"/>
    </location>
</feature>
<reference evidence="10 11" key="1">
    <citation type="journal article" date="2014" name="Int. J. Syst. Evol. Microbiol.">
        <title>Complete genome sequence of Corynebacterium casei LMG S-19264T (=DSM 44701T), isolated from a smear-ripened cheese.</title>
        <authorList>
            <consortium name="US DOE Joint Genome Institute (JGI-PGF)"/>
            <person name="Walter F."/>
            <person name="Albersmeier A."/>
            <person name="Kalinowski J."/>
            <person name="Ruckert C."/>
        </authorList>
    </citation>
    <scope>NUCLEOTIDE SEQUENCE [LARGE SCALE GENOMIC DNA]</scope>
    <source>
        <strain evidence="10 11">CGMCC 1.7286</strain>
    </source>
</reference>
<dbReference type="Pfam" id="PF16197">
    <property type="entry name" value="KAsynt_C_assoc"/>
    <property type="match status" value="1"/>
</dbReference>
<feature type="active site" description="Proton donor; for dehydratase activity" evidence="6">
    <location>
        <position position="1047"/>
    </location>
</feature>
<dbReference type="InterPro" id="IPR016036">
    <property type="entry name" value="Malonyl_transacylase_ACP-bd"/>
</dbReference>
<comment type="pathway">
    <text evidence="1">Lipid metabolism; fatty acid biosynthesis.</text>
</comment>
<dbReference type="SMART" id="SM00826">
    <property type="entry name" value="PKS_DH"/>
    <property type="match status" value="1"/>
</dbReference>
<dbReference type="InterPro" id="IPR049551">
    <property type="entry name" value="PKS_DH_C"/>
</dbReference>
<dbReference type="SUPFAM" id="SSF53901">
    <property type="entry name" value="Thiolase-like"/>
    <property type="match status" value="1"/>
</dbReference>
<feature type="active site" description="Proton acceptor; for dehydratase activity" evidence="6">
    <location>
        <position position="876"/>
    </location>
</feature>
<dbReference type="SUPFAM" id="SSF47336">
    <property type="entry name" value="ACP-like"/>
    <property type="match status" value="1"/>
</dbReference>
<dbReference type="InterPro" id="IPR018201">
    <property type="entry name" value="Ketoacyl_synth_AS"/>
</dbReference>
<dbReference type="InterPro" id="IPR013968">
    <property type="entry name" value="PKS_KR"/>
</dbReference>
<dbReference type="GO" id="GO:0004315">
    <property type="term" value="F:3-oxoacyl-[acyl-carrier-protein] synthase activity"/>
    <property type="evidence" value="ECO:0007669"/>
    <property type="project" value="InterPro"/>
</dbReference>
<evidence type="ECO:0000256" key="5">
    <source>
        <dbReference type="ARBA" id="ARBA00022679"/>
    </source>
</evidence>
<dbReference type="Pfam" id="PF00550">
    <property type="entry name" value="PP-binding"/>
    <property type="match status" value="1"/>
</dbReference>
<dbReference type="InterPro" id="IPR016039">
    <property type="entry name" value="Thiolase-like"/>
</dbReference>
<feature type="region of interest" description="C-terminal hotdog fold" evidence="6">
    <location>
        <begin position="984"/>
        <end position="1127"/>
    </location>
</feature>
<proteinExistence type="inferred from homology"/>
<dbReference type="Pfam" id="PF08659">
    <property type="entry name" value="KR"/>
    <property type="match status" value="1"/>
</dbReference>
<dbReference type="Proteomes" id="UP000599578">
    <property type="component" value="Unassembled WGS sequence"/>
</dbReference>
<accession>A0A917ZFJ0</accession>
<keyword evidence="4" id="KW-0597">Phosphoprotein</keyword>
<dbReference type="Pfam" id="PF21089">
    <property type="entry name" value="PKS_DH_N"/>
    <property type="match status" value="1"/>
</dbReference>
<dbReference type="Pfam" id="PF02801">
    <property type="entry name" value="Ketoacyl-synt_C"/>
    <property type="match status" value="1"/>
</dbReference>
<evidence type="ECO:0008006" key="12">
    <source>
        <dbReference type="Google" id="ProtNLM"/>
    </source>
</evidence>
<evidence type="ECO:0000313" key="10">
    <source>
        <dbReference type="EMBL" id="GGO80882.1"/>
    </source>
</evidence>
<comment type="caution">
    <text evidence="10">The sequence shown here is derived from an EMBL/GenBank/DDBJ whole genome shotgun (WGS) entry which is preliminary data.</text>
</comment>
<comment type="similarity">
    <text evidence="2">Belongs to the short-chain dehydrogenases/reductases (SDR) family.</text>
</comment>
<dbReference type="InterPro" id="IPR036291">
    <property type="entry name" value="NAD(P)-bd_dom_sf"/>
</dbReference>
<dbReference type="Gene3D" id="3.40.366.10">
    <property type="entry name" value="Malonyl-Coenzyme A Acyl Carrier Protein, domain 2"/>
    <property type="match status" value="1"/>
</dbReference>
<sequence>MDRWSLEKFSNASDSAGKAYVESGHFLHDYDYRGFDAEFFNLSPREVEFLDPQQRMLLELSWEALESAGLDPEQMAGSDTGVFVGGFTVDHLLNQLGAGARDTIASHSAAGATLTMLSNRISYAFDFHGPSFSLDTACSSSLVAFAQAVSSIESGQCEAALVGGVNFMLRPEYTIAMSKGRFLAKDGRSKSFDSRADGYGRGEGGGVVVLKSLAAAERDGDSVLAVVEGVGVNQDGRTSGITVPNPSAQRDLMKKVLSTSGCDAAEVNYVEAHGTGTGVGDPLETRAIAEVYGRDNDCCVGSVKASIGHLEAAAGIASVIKSVMMLRNNRVPPVAGLETVNPAIPERIFLPRSPVPLVADGQSARIAINSFGYGGTNAHLILSGRPEFNTRDGEKGVLREGQRLLPVSARDADALRARASQFVALLASDEVALDDVLFTASNRRAQLSHRLAVWGDSRQSLRAALQQYLDGELPPGASQNVRASSADKRIAFVYTGMGPQWHGMGRELYEHNEVFRRTLQDADAVFSKIAGFSILEEMLKDEEHSEIKRTEYAQPANLMVQLGLTAVLAAEGVTPDAVVGHSVGEVASAWASGMLTLEETLLVSCQRSRIQATTAGQGKMLALGVGEAAATELIAPYAGKVSLAAINSPASVTVAGDAACLDAILASATEQSLFARMLDVAVPYHSPVMEQLKPELRRQLAMLAPACARTALYSTVTGGTVGDAAEARRFDAEYWCDNVREPVHFAAAIRSMLADGYTTFVEIGPHPVLRRAIEEVFQEEGADAREVATLWMNKPEGLSVQQAVADIYTAGGGLDWQSREGGGRLVNLPAYPWQRKPLWRESLWQASDRTREQLDPLYGHDGADLNLSRLNYLDDHKVDGVAIMPAAGFLEALCESARERWPQLDARSGWSLRNIDILEALILDRERALNLNVIFDEFTSEAKLLASDSLSERDAVVHARAQLFPLRIKAVAQLGERAFEDFDGEAVDAARLYRELGELSLQYGPAFQSIVGLKRDRAQGEALVLLERPETAGEDSSMYVLHPSLLDGCFQSAIALLEPADGAYLPVSIDALQVFDTAPERMLCKVSIVEKSAAQIVVDFELADESGAVFAMVKRLTYAALRGACEPDRFPKGDYQRRWNEQPALESVDPNVTALAIIAGPMEPLADVLLEVGASVGIPCQRYAMEDLQDPSVLASASHIAYIAWSGLEPDWDPTGQGNAAELLTLLQGLNGAGCNGKLRVVTRLSSTVVEGDQVIPGQTAIAGFARVARNELEAQDIVIIDIDRVSADETMAQAQSLFVEIINAARIDEVAIRDSRRYAVELVRSKVLESASTVLVDDVSATPVSLAVAGNEISARVMTASPRLGVSEYRIRIDRLARQHGNETMMAVCATVLECGAGATRFSVGERVAGVLPYRLDSRQVVSESEALLVSAAAAAPEALQASHAIVEVQALLLEHACAAMAGAEVLVDDSALGGALGRRFERAGARVTRFDQFDAAAAQRFDLIAGPLAQWSRSLGFSSLAHEGQLVDLSPEPQPFALPSHCGGLVRAVTDLSGLRKSQAYARALEDIIREASEGRLPKTTEWGLQALLEQGAAESDPGGWQELLLCAGQAPFSAMGPDLPAFSADGSYLITGGFGGLGAEVARWLAAHGAGHIALVSRRGGATPGADLLIRDLEQAGASVSTHAVDMARADAVAELIRSLCRDAAPLKGVFHAAGVLDDQLLVDMPPESLARVMAVKAGGALSLHRALESLSVELEHFVLFSSIANLVGNSRQANYCAANGFLDGLAHLRRTRGLPALSVNFGAIAAVGMLEEDARIGQHLTQIGLAPLHVGTALRGLGRALVQGQTQVAIAEQIAWERWAAYETVGGDSPAFSKLVAESRDAANGDASLVAQLHQAVKSSSEAEGRAVLQNLIADVIAMVLKTSPERLKPDLAFDAFGVDSLMSTEIQINLDQAIGIGYSVVELLGHATINALVDKAFAEITAA</sequence>
<dbReference type="PANTHER" id="PTHR43775">
    <property type="entry name" value="FATTY ACID SYNTHASE"/>
    <property type="match status" value="1"/>
</dbReference>
<protein>
    <recommendedName>
        <fullName evidence="12">Acyl transferase domain-containing protein</fullName>
    </recommendedName>
</protein>